<dbReference type="RefSeq" id="WP_349282781.1">
    <property type="nucleotide sequence ID" value="NZ_CBCSCU010000093.1"/>
</dbReference>
<dbReference type="SUPFAM" id="SSF56281">
    <property type="entry name" value="Metallo-hydrolase/oxidoreductase"/>
    <property type="match status" value="1"/>
</dbReference>
<proteinExistence type="inferred from homology"/>
<keyword evidence="6" id="KW-0614">Plasmid</keyword>
<dbReference type="EMBL" id="CP157678">
    <property type="protein sequence ID" value="XBP72931.1"/>
    <property type="molecule type" value="Genomic_DNA"/>
</dbReference>
<dbReference type="GO" id="GO:0046872">
    <property type="term" value="F:metal ion binding"/>
    <property type="evidence" value="ECO:0007669"/>
    <property type="project" value="UniProtKB-KW"/>
</dbReference>
<dbReference type="PANTHER" id="PTHR42978:SF6">
    <property type="entry name" value="QUORUM-QUENCHING LACTONASE YTNP-RELATED"/>
    <property type="match status" value="1"/>
</dbReference>
<evidence type="ECO:0000313" key="6">
    <source>
        <dbReference type="EMBL" id="XBP72931.1"/>
    </source>
</evidence>
<protein>
    <submittedName>
        <fullName evidence="6">MBL fold metallo-hydrolase</fullName>
    </submittedName>
</protein>
<dbReference type="Gene3D" id="3.60.15.10">
    <property type="entry name" value="Ribonuclease Z/Hydroxyacylglutathione hydrolase-like"/>
    <property type="match status" value="1"/>
</dbReference>
<evidence type="ECO:0000256" key="2">
    <source>
        <dbReference type="ARBA" id="ARBA00022723"/>
    </source>
</evidence>
<dbReference type="InterPro" id="IPR051013">
    <property type="entry name" value="MBL_superfamily_lactonases"/>
</dbReference>
<dbReference type="SMART" id="SM00849">
    <property type="entry name" value="Lactamase_B"/>
    <property type="match status" value="1"/>
</dbReference>
<reference evidence="6" key="1">
    <citation type="submission" date="2024-05" db="EMBL/GenBank/DDBJ databases">
        <authorList>
            <person name="Bunk B."/>
            <person name="Swiderski J."/>
            <person name="Sproer C."/>
            <person name="Thiel V."/>
        </authorList>
    </citation>
    <scope>NUCLEOTIDE SEQUENCE</scope>
    <source>
        <strain evidence="6">DSM 17735</strain>
        <plasmid evidence="6">p3</plasmid>
    </source>
</reference>
<comment type="similarity">
    <text evidence="1">Belongs to the metallo-beta-lactamase superfamily.</text>
</comment>
<organism evidence="6">
    <name type="scientific">Polaromonas hydrogenivorans</name>
    <dbReference type="NCBI Taxonomy" id="335476"/>
    <lineage>
        <taxon>Bacteria</taxon>
        <taxon>Pseudomonadati</taxon>
        <taxon>Pseudomonadota</taxon>
        <taxon>Betaproteobacteria</taxon>
        <taxon>Burkholderiales</taxon>
        <taxon>Comamonadaceae</taxon>
        <taxon>Polaromonas</taxon>
    </lineage>
</organism>
<dbReference type="GO" id="GO:0016787">
    <property type="term" value="F:hydrolase activity"/>
    <property type="evidence" value="ECO:0007669"/>
    <property type="project" value="UniProtKB-KW"/>
</dbReference>
<evidence type="ECO:0000259" key="5">
    <source>
        <dbReference type="SMART" id="SM00849"/>
    </source>
</evidence>
<dbReference type="CDD" id="cd16277">
    <property type="entry name" value="metallo-hydrolase-like_MBL-fold"/>
    <property type="match status" value="1"/>
</dbReference>
<gene>
    <name evidence="6" type="ORF">ABLV49_24330</name>
</gene>
<dbReference type="PANTHER" id="PTHR42978">
    <property type="entry name" value="QUORUM-QUENCHING LACTONASE YTNP-RELATED-RELATED"/>
    <property type="match status" value="1"/>
</dbReference>
<feature type="domain" description="Metallo-beta-lactamase" evidence="5">
    <location>
        <begin position="58"/>
        <end position="264"/>
    </location>
</feature>
<dbReference type="Pfam" id="PF00753">
    <property type="entry name" value="Lactamase_B"/>
    <property type="match status" value="1"/>
</dbReference>
<keyword evidence="2" id="KW-0479">Metal-binding</keyword>
<name>A0AAU7LZC8_9BURK</name>
<keyword evidence="4" id="KW-0862">Zinc</keyword>
<dbReference type="InterPro" id="IPR001279">
    <property type="entry name" value="Metallo-B-lactamas"/>
</dbReference>
<evidence type="ECO:0000256" key="4">
    <source>
        <dbReference type="ARBA" id="ARBA00022833"/>
    </source>
</evidence>
<dbReference type="InterPro" id="IPR036866">
    <property type="entry name" value="RibonucZ/Hydroxyglut_hydro"/>
</dbReference>
<evidence type="ECO:0000256" key="1">
    <source>
        <dbReference type="ARBA" id="ARBA00007749"/>
    </source>
</evidence>
<evidence type="ECO:0000256" key="3">
    <source>
        <dbReference type="ARBA" id="ARBA00022801"/>
    </source>
</evidence>
<sequence length="288" mass="32206">MHRIQLGDASIASIIERDGPVRTADVMFPRATPEGIARALSKVPAFTFDAETKKLNITYQSFVVKMPNCTALIDTCVGDHPNYPDWLNYDKSPWLAGLTANGLGVEDIDYVFCTHMHIDHVGWNTRTIDGRHVPTFPNAKYIFSRKEYEHWKTHEAPSVGPSFEACVNPIVEAGQALLVEDNHVLSNELSIIPSAGHSAGHVCVSLRSRGRHALFTGDMMHHAIQCVEPDWSTMFCLDADQAARTRRGVFERYADTDTLFVPTHFPAPTAGRVRRDGDSWRFDFLEPA</sequence>
<dbReference type="AlphaFoldDB" id="A0AAU7LZC8"/>
<accession>A0AAU7LZC8</accession>
<geneLocation type="plasmid" evidence="6">
    <name>p3</name>
</geneLocation>
<keyword evidence="3" id="KW-0378">Hydrolase</keyword>